<comment type="subcellular location">
    <subcellularLocation>
        <location evidence="1">Cell membrane</location>
        <topology evidence="1">Peripheral membrane protein</topology>
    </subcellularLocation>
</comment>
<comment type="caution">
    <text evidence="10">The sequence shown here is derived from an EMBL/GenBank/DDBJ whole genome shotgun (WGS) entry which is preliminary data.</text>
</comment>
<dbReference type="EMBL" id="JQBP01000002">
    <property type="protein sequence ID" value="KRN75500.1"/>
    <property type="molecule type" value="Genomic_DNA"/>
</dbReference>
<evidence type="ECO:0000313" key="11">
    <source>
        <dbReference type="Proteomes" id="UP000051655"/>
    </source>
</evidence>
<evidence type="ECO:0000256" key="6">
    <source>
        <dbReference type="ARBA" id="ARBA00022840"/>
    </source>
</evidence>
<keyword evidence="8" id="KW-0472">Membrane</keyword>
<dbReference type="SMART" id="SM00382">
    <property type="entry name" value="AAA"/>
    <property type="match status" value="2"/>
</dbReference>
<dbReference type="OrthoDB" id="501320at2"/>
<accession>A0A0R2JL46</accession>
<dbReference type="GO" id="GO:0005524">
    <property type="term" value="F:ATP binding"/>
    <property type="evidence" value="ECO:0007669"/>
    <property type="project" value="UniProtKB-KW"/>
</dbReference>
<evidence type="ECO:0000313" key="10">
    <source>
        <dbReference type="EMBL" id="KRN75500.1"/>
    </source>
</evidence>
<dbReference type="RefSeq" id="WP_057754725.1">
    <property type="nucleotide sequence ID" value="NZ_JQBP01000002.1"/>
</dbReference>
<dbReference type="Proteomes" id="UP000051655">
    <property type="component" value="Unassembled WGS sequence"/>
</dbReference>
<evidence type="ECO:0000256" key="5">
    <source>
        <dbReference type="ARBA" id="ARBA00022741"/>
    </source>
</evidence>
<dbReference type="Pfam" id="PF00005">
    <property type="entry name" value="ABC_tran"/>
    <property type="match status" value="2"/>
</dbReference>
<dbReference type="AlphaFoldDB" id="A0A0R2JL46"/>
<keyword evidence="6" id="KW-0067">ATP-binding</keyword>
<dbReference type="InterPro" id="IPR017871">
    <property type="entry name" value="ABC_transporter-like_CS"/>
</dbReference>
<name>A0A0R2JL46_9LACO</name>
<proteinExistence type="inferred from homology"/>
<dbReference type="PANTHER" id="PTHR43553">
    <property type="entry name" value="HEAVY METAL TRANSPORTER"/>
    <property type="match status" value="1"/>
</dbReference>
<dbReference type="GO" id="GO:0016887">
    <property type="term" value="F:ATP hydrolysis activity"/>
    <property type="evidence" value="ECO:0007669"/>
    <property type="project" value="InterPro"/>
</dbReference>
<feature type="domain" description="ABC transporter" evidence="9">
    <location>
        <begin position="4"/>
        <end position="238"/>
    </location>
</feature>
<evidence type="ECO:0000256" key="2">
    <source>
        <dbReference type="ARBA" id="ARBA00005417"/>
    </source>
</evidence>
<dbReference type="CDD" id="cd03225">
    <property type="entry name" value="ABC_cobalt_CbiO_domain1"/>
    <property type="match status" value="2"/>
</dbReference>
<reference evidence="10 11" key="1">
    <citation type="journal article" date="2015" name="Genome Announc.">
        <title>Expanding the biotechnology potential of lactobacilli through comparative genomics of 213 strains and associated genera.</title>
        <authorList>
            <person name="Sun Z."/>
            <person name="Harris H.M."/>
            <person name="McCann A."/>
            <person name="Guo C."/>
            <person name="Argimon S."/>
            <person name="Zhang W."/>
            <person name="Yang X."/>
            <person name="Jeffery I.B."/>
            <person name="Cooney J.C."/>
            <person name="Kagawa T.F."/>
            <person name="Liu W."/>
            <person name="Song Y."/>
            <person name="Salvetti E."/>
            <person name="Wrobel A."/>
            <person name="Rasinkangas P."/>
            <person name="Parkhill J."/>
            <person name="Rea M.C."/>
            <person name="O'Sullivan O."/>
            <person name="Ritari J."/>
            <person name="Douillard F.P."/>
            <person name="Paul Ross R."/>
            <person name="Yang R."/>
            <person name="Briner A.E."/>
            <person name="Felis G.E."/>
            <person name="de Vos W.M."/>
            <person name="Barrangou R."/>
            <person name="Klaenhammer T.R."/>
            <person name="Caufield P.W."/>
            <person name="Cui Y."/>
            <person name="Zhang H."/>
            <person name="O'Toole P.W."/>
        </authorList>
    </citation>
    <scope>NUCLEOTIDE SEQUENCE [LARGE SCALE GENOMIC DNA]</scope>
    <source>
        <strain evidence="10 11">DSM 20593</strain>
    </source>
</reference>
<evidence type="ECO:0000256" key="8">
    <source>
        <dbReference type="ARBA" id="ARBA00023136"/>
    </source>
</evidence>
<comment type="similarity">
    <text evidence="2">Belongs to the ABC transporter superfamily.</text>
</comment>
<evidence type="ECO:0000256" key="7">
    <source>
        <dbReference type="ARBA" id="ARBA00022967"/>
    </source>
</evidence>
<dbReference type="PROSITE" id="PS50893">
    <property type="entry name" value="ABC_TRANSPORTER_2"/>
    <property type="match status" value="2"/>
</dbReference>
<dbReference type="InterPro" id="IPR003593">
    <property type="entry name" value="AAA+_ATPase"/>
</dbReference>
<gene>
    <name evidence="10" type="ORF">IV73_GL000669</name>
</gene>
<dbReference type="GO" id="GO:0042626">
    <property type="term" value="F:ATPase-coupled transmembrane transporter activity"/>
    <property type="evidence" value="ECO:0007669"/>
    <property type="project" value="TreeGrafter"/>
</dbReference>
<sequence length="465" mass="51603">MTSLAINNLSYTHPDETTPLLNKINYQFQPGTLTLIQGANGAGKSTLLRILAGLLAPLNGSITIDGLPLDQLTNAQRATKVGLLFQDATQQFTMATALEELTFTLQNLEVPWSAIPKRIKAAFPEPLGTWAQKKINQLSGGQQQQLALAISLATDADILLLDEPFANIDLTQRQALLDQLTRLKQQEHKTLILIEHDTSDLANYVDTALQLTTTGHLIQTQAALAKKPTLSFPPRYQEANGPLRWDNLTVAPYGQKLIKNSTFQIPQGTIGLLSGTNGSGKSTLFRVLIQQLKADQGSILWQDHRIPKHFERYVGAGFQHAIDQFVSLTLRDEIKISQQQNPHPTYWQADKLQAALADLQLTPLLDQSLYRLSGGQQKKAQLISLLILELPVLLLDEPFAGLDLASSTQFNRYMQAAVQKTQTSILLISHQRQGLANSIDYELVLHNQHLNLWHPEVQHDSARSI</sequence>
<dbReference type="PATRIC" id="fig|1616.3.peg.687"/>
<keyword evidence="3" id="KW-0813">Transport</keyword>
<keyword evidence="11" id="KW-1185">Reference proteome</keyword>
<evidence type="ECO:0000256" key="3">
    <source>
        <dbReference type="ARBA" id="ARBA00022448"/>
    </source>
</evidence>
<feature type="domain" description="ABC transporter" evidence="9">
    <location>
        <begin position="243"/>
        <end position="465"/>
    </location>
</feature>
<organism evidence="10 11">
    <name type="scientific">Weissella kandleri</name>
    <dbReference type="NCBI Taxonomy" id="1616"/>
    <lineage>
        <taxon>Bacteria</taxon>
        <taxon>Bacillati</taxon>
        <taxon>Bacillota</taxon>
        <taxon>Bacilli</taxon>
        <taxon>Lactobacillales</taxon>
        <taxon>Lactobacillaceae</taxon>
        <taxon>Weissella</taxon>
    </lineage>
</organism>
<dbReference type="InterPro" id="IPR015856">
    <property type="entry name" value="ABC_transpr_CbiO/EcfA_su"/>
</dbReference>
<dbReference type="Gene3D" id="3.40.50.300">
    <property type="entry name" value="P-loop containing nucleotide triphosphate hydrolases"/>
    <property type="match status" value="2"/>
</dbReference>
<dbReference type="SUPFAM" id="SSF52540">
    <property type="entry name" value="P-loop containing nucleoside triphosphate hydrolases"/>
    <property type="match status" value="2"/>
</dbReference>
<dbReference type="GO" id="GO:0043190">
    <property type="term" value="C:ATP-binding cassette (ABC) transporter complex"/>
    <property type="evidence" value="ECO:0007669"/>
    <property type="project" value="TreeGrafter"/>
</dbReference>
<dbReference type="InterPro" id="IPR050095">
    <property type="entry name" value="ECF_ABC_transporter_ATP-bd"/>
</dbReference>
<dbReference type="InterPro" id="IPR003439">
    <property type="entry name" value="ABC_transporter-like_ATP-bd"/>
</dbReference>
<dbReference type="InterPro" id="IPR027417">
    <property type="entry name" value="P-loop_NTPase"/>
</dbReference>
<keyword evidence="4" id="KW-1003">Cell membrane</keyword>
<keyword evidence="5" id="KW-0547">Nucleotide-binding</keyword>
<evidence type="ECO:0000256" key="1">
    <source>
        <dbReference type="ARBA" id="ARBA00004202"/>
    </source>
</evidence>
<keyword evidence="7" id="KW-1278">Translocase</keyword>
<protein>
    <recommendedName>
        <fullName evidence="9">ABC transporter domain-containing protein</fullName>
    </recommendedName>
</protein>
<dbReference type="PROSITE" id="PS00211">
    <property type="entry name" value="ABC_TRANSPORTER_1"/>
    <property type="match status" value="1"/>
</dbReference>
<dbReference type="STRING" id="1616.IV73_GL000669"/>
<evidence type="ECO:0000256" key="4">
    <source>
        <dbReference type="ARBA" id="ARBA00022475"/>
    </source>
</evidence>
<evidence type="ECO:0000259" key="9">
    <source>
        <dbReference type="PROSITE" id="PS50893"/>
    </source>
</evidence>